<evidence type="ECO:0008006" key="3">
    <source>
        <dbReference type="Google" id="ProtNLM"/>
    </source>
</evidence>
<gene>
    <name evidence="1" type="ORF">KOR42_06730</name>
</gene>
<dbReference type="Gene3D" id="2.60.40.420">
    <property type="entry name" value="Cupredoxins - blue copper proteins"/>
    <property type="match status" value="1"/>
</dbReference>
<dbReference type="SUPFAM" id="SSF49464">
    <property type="entry name" value="Carboxypeptidase regulatory domain-like"/>
    <property type="match status" value="1"/>
</dbReference>
<comment type="caution">
    <text evidence="1">The sequence shown here is derived from an EMBL/GenBank/DDBJ whole genome shotgun (WGS) entry which is preliminary data.</text>
</comment>
<evidence type="ECO:0000313" key="1">
    <source>
        <dbReference type="EMBL" id="TWT57313.1"/>
    </source>
</evidence>
<reference evidence="1 2" key="1">
    <citation type="submission" date="2019-02" db="EMBL/GenBank/DDBJ databases">
        <title>Deep-cultivation of Planctomycetes and their phenomic and genomic characterization uncovers novel biology.</title>
        <authorList>
            <person name="Wiegand S."/>
            <person name="Jogler M."/>
            <person name="Boedeker C."/>
            <person name="Pinto D."/>
            <person name="Vollmers J."/>
            <person name="Rivas-Marin E."/>
            <person name="Kohn T."/>
            <person name="Peeters S.H."/>
            <person name="Heuer A."/>
            <person name="Rast P."/>
            <person name="Oberbeckmann S."/>
            <person name="Bunk B."/>
            <person name="Jeske O."/>
            <person name="Meyerdierks A."/>
            <person name="Storesund J.E."/>
            <person name="Kallscheuer N."/>
            <person name="Luecker S."/>
            <person name="Lage O.M."/>
            <person name="Pohl T."/>
            <person name="Merkel B.J."/>
            <person name="Hornburger P."/>
            <person name="Mueller R.-W."/>
            <person name="Bruemmer F."/>
            <person name="Labrenz M."/>
            <person name="Spormann A.M."/>
            <person name="Op Den Camp H."/>
            <person name="Overmann J."/>
            <person name="Amann R."/>
            <person name="Jetten M.S.M."/>
            <person name="Mascher T."/>
            <person name="Medema M.H."/>
            <person name="Devos D.P."/>
            <person name="Kaster A.-K."/>
            <person name="Ovreas L."/>
            <person name="Rohde M."/>
            <person name="Galperin M.Y."/>
            <person name="Jogler C."/>
        </authorList>
    </citation>
    <scope>NUCLEOTIDE SEQUENCE [LARGE SCALE GENOMIC DNA]</scope>
    <source>
        <strain evidence="1 2">KOR42</strain>
    </source>
</reference>
<protein>
    <recommendedName>
        <fullName evidence="3">Rhamnogalacturonan lyase domain-containing protein</fullName>
    </recommendedName>
</protein>
<organism evidence="1 2">
    <name type="scientific">Thalassoglobus neptunius</name>
    <dbReference type="NCBI Taxonomy" id="1938619"/>
    <lineage>
        <taxon>Bacteria</taxon>
        <taxon>Pseudomonadati</taxon>
        <taxon>Planctomycetota</taxon>
        <taxon>Planctomycetia</taxon>
        <taxon>Planctomycetales</taxon>
        <taxon>Planctomycetaceae</taxon>
        <taxon>Thalassoglobus</taxon>
    </lineage>
</organism>
<dbReference type="InterPro" id="IPR008972">
    <property type="entry name" value="Cupredoxin"/>
</dbReference>
<evidence type="ECO:0000313" key="2">
    <source>
        <dbReference type="Proteomes" id="UP000317243"/>
    </source>
</evidence>
<sequence length="292" mass="30740">MHMPCKFNLVFPTGFQCVLLSSLILSGCDSSVRREGFGGGALSPVKVTLLREAGSGDEEAQSESTAGPKITEFGTLSGRITVSGSIPTLAPLLAQGAATKDAICSAEAVPNQTVVGSDGGLGNVFVYLRRVPNVDVPAPKEEPVVFDQKGCVFVPHAQVVQTGQKVILKNSDPVAHNVNVKGFAGSFNSTVPPNNQSDVETTFSAAEKVPAGVICDFHNWMQAYVFPVDHPWATTSNPDGSFTIENVPAGKMEFVIWHEKLGYIERSVEVEIPAGGESAPLELSVDAADLAG</sequence>
<accession>A0A5C5X4Z7</accession>
<dbReference type="Proteomes" id="UP000317243">
    <property type="component" value="Unassembled WGS sequence"/>
</dbReference>
<dbReference type="PROSITE" id="PS51257">
    <property type="entry name" value="PROKAR_LIPOPROTEIN"/>
    <property type="match status" value="1"/>
</dbReference>
<dbReference type="SUPFAM" id="SSF49503">
    <property type="entry name" value="Cupredoxins"/>
    <property type="match status" value="1"/>
</dbReference>
<dbReference type="InterPro" id="IPR008969">
    <property type="entry name" value="CarboxyPept-like_regulatory"/>
</dbReference>
<proteinExistence type="predicted"/>
<dbReference type="EMBL" id="SIHI01000001">
    <property type="protein sequence ID" value="TWT57313.1"/>
    <property type="molecule type" value="Genomic_DNA"/>
</dbReference>
<dbReference type="AlphaFoldDB" id="A0A5C5X4Z7"/>
<name>A0A5C5X4Z7_9PLAN</name>
<keyword evidence="2" id="KW-1185">Reference proteome</keyword>